<feature type="region of interest" description="Disordered" evidence="1">
    <location>
        <begin position="51"/>
        <end position="70"/>
    </location>
</feature>
<dbReference type="InterPro" id="IPR011009">
    <property type="entry name" value="Kinase-like_dom_sf"/>
</dbReference>
<evidence type="ECO:0000256" key="1">
    <source>
        <dbReference type="SAM" id="MobiDB-lite"/>
    </source>
</evidence>
<dbReference type="InterPro" id="IPR000719">
    <property type="entry name" value="Prot_kinase_dom"/>
</dbReference>
<dbReference type="Proteomes" id="UP001271274">
    <property type="component" value="Unassembled WGS sequence"/>
</dbReference>
<evidence type="ECO:0000259" key="2">
    <source>
        <dbReference type="PROSITE" id="PS50011"/>
    </source>
</evidence>
<dbReference type="SUPFAM" id="SSF56112">
    <property type="entry name" value="Protein kinase-like (PK-like)"/>
    <property type="match status" value="1"/>
</dbReference>
<proteinExistence type="predicted"/>
<evidence type="ECO:0000313" key="3">
    <source>
        <dbReference type="EMBL" id="MDX3706187.1"/>
    </source>
</evidence>
<organism evidence="3 4">
    <name type="scientific">Streptomyces europaeiscabiei</name>
    <dbReference type="NCBI Taxonomy" id="146819"/>
    <lineage>
        <taxon>Bacteria</taxon>
        <taxon>Bacillati</taxon>
        <taxon>Actinomycetota</taxon>
        <taxon>Actinomycetes</taxon>
        <taxon>Kitasatosporales</taxon>
        <taxon>Streptomycetaceae</taxon>
        <taxon>Streptomyces</taxon>
    </lineage>
</organism>
<dbReference type="PROSITE" id="PS50011">
    <property type="entry name" value="PROTEIN_KINASE_DOM"/>
    <property type="match status" value="1"/>
</dbReference>
<reference evidence="3 4" key="1">
    <citation type="journal article" date="2023" name="Microb. Genom.">
        <title>Mesoterricola silvestris gen. nov., sp. nov., Mesoterricola sediminis sp. nov., Geothrix oryzae sp. nov., Geothrix edaphica sp. nov., Geothrix rubra sp. nov., and Geothrix limicola sp. nov., six novel members of Acidobacteriota isolated from soils.</title>
        <authorList>
            <person name="Weisberg A.J."/>
            <person name="Pearce E."/>
            <person name="Kramer C.G."/>
            <person name="Chang J.H."/>
            <person name="Clarke C.R."/>
        </authorList>
    </citation>
    <scope>NUCLEOTIDE SEQUENCE [LARGE SCALE GENOMIC DNA]</scope>
    <source>
        <strain evidence="3 4">ID09-01A</strain>
    </source>
</reference>
<feature type="domain" description="Protein kinase" evidence="2">
    <location>
        <begin position="1"/>
        <end position="70"/>
    </location>
</feature>
<protein>
    <recommendedName>
        <fullName evidence="2">Protein kinase domain-containing protein</fullName>
    </recommendedName>
</protein>
<dbReference type="Gene3D" id="1.10.510.10">
    <property type="entry name" value="Transferase(Phosphotransferase) domain 1"/>
    <property type="match status" value="1"/>
</dbReference>
<sequence length="70" mass="7229">MAGEAAGALTRTGTVAGAPGFMSPEQLTGKRVGTASDVFALGAVLTRTVTEPGWLHDPHGHERTGQVRFP</sequence>
<comment type="caution">
    <text evidence="3">The sequence shown here is derived from an EMBL/GenBank/DDBJ whole genome shotgun (WGS) entry which is preliminary data.</text>
</comment>
<keyword evidence="4" id="KW-1185">Reference proteome</keyword>
<accession>A0ABU4NVN8</accession>
<name>A0ABU4NVN8_9ACTN</name>
<dbReference type="RefSeq" id="WP_060890131.1">
    <property type="nucleotide sequence ID" value="NZ_JARAUT010000009.1"/>
</dbReference>
<gene>
    <name evidence="3" type="ORF">PV662_42030</name>
</gene>
<feature type="compositionally biased region" description="Basic and acidic residues" evidence="1">
    <location>
        <begin position="54"/>
        <end position="70"/>
    </location>
</feature>
<feature type="region of interest" description="Disordered" evidence="1">
    <location>
        <begin position="1"/>
        <end position="26"/>
    </location>
</feature>
<dbReference type="EMBL" id="JARAYU010000025">
    <property type="protein sequence ID" value="MDX3706187.1"/>
    <property type="molecule type" value="Genomic_DNA"/>
</dbReference>
<evidence type="ECO:0000313" key="4">
    <source>
        <dbReference type="Proteomes" id="UP001271274"/>
    </source>
</evidence>